<dbReference type="AlphaFoldDB" id="A0A097AS39"/>
<organism evidence="1 2">
    <name type="scientific">Thermoanaerobacter kivui</name>
    <name type="common">Acetogenium kivui</name>
    <dbReference type="NCBI Taxonomy" id="2325"/>
    <lineage>
        <taxon>Bacteria</taxon>
        <taxon>Bacillati</taxon>
        <taxon>Bacillota</taxon>
        <taxon>Clostridia</taxon>
        <taxon>Thermoanaerobacterales</taxon>
        <taxon>Thermoanaerobacteraceae</taxon>
        <taxon>Thermoanaerobacter</taxon>
    </lineage>
</organism>
<dbReference type="Proteomes" id="UP000029669">
    <property type="component" value="Chromosome"/>
</dbReference>
<dbReference type="RefSeq" id="WP_049685354.1">
    <property type="nucleotide sequence ID" value="NZ_CP009170.1"/>
</dbReference>
<dbReference type="HOGENOM" id="CLU_1145960_0_0_9"/>
<evidence type="ECO:0000313" key="2">
    <source>
        <dbReference type="Proteomes" id="UP000029669"/>
    </source>
</evidence>
<dbReference type="InterPro" id="IPR025503">
    <property type="entry name" value="DUF4391"/>
</dbReference>
<dbReference type="OrthoDB" id="1893763at2"/>
<proteinExistence type="predicted"/>
<dbReference type="STRING" id="2325.TKV_c14540"/>
<accession>A0A097AS39</accession>
<evidence type="ECO:0000313" key="1">
    <source>
        <dbReference type="EMBL" id="AIS52623.1"/>
    </source>
</evidence>
<dbReference type="Pfam" id="PF14335">
    <property type="entry name" value="DUF4391"/>
    <property type="match status" value="1"/>
</dbReference>
<name>A0A097AS39_THEKI</name>
<dbReference type="KEGG" id="tki:TKV_c14540"/>
<evidence type="ECO:0008006" key="3">
    <source>
        <dbReference type="Google" id="ProtNLM"/>
    </source>
</evidence>
<dbReference type="eggNOG" id="ENOG502ZB8T">
    <property type="taxonomic scope" value="Bacteria"/>
</dbReference>
<gene>
    <name evidence="1" type="ORF">TKV_c14540</name>
</gene>
<reference evidence="2" key="1">
    <citation type="journal article" date="2015" name="Genome Announc.">
        <title>Whole-Genome Sequences of 80 Environmental and Clinical Isolates of Burkholderia pseudomallei.</title>
        <authorList>
            <person name="Johnson S.L."/>
            <person name="Baker A.L."/>
            <person name="Chain P.S."/>
            <person name="Currie B.J."/>
            <person name="Daligault H.E."/>
            <person name="Davenport K.W."/>
            <person name="Davis C.B."/>
            <person name="Inglis T.J."/>
            <person name="Kaestli M."/>
            <person name="Koren S."/>
            <person name="Mayo M."/>
            <person name="Merritt A.J."/>
            <person name="Price E.P."/>
            <person name="Sarovich D.S."/>
            <person name="Warner J."/>
            <person name="Rosovitz M.J."/>
        </authorList>
    </citation>
    <scope>NUCLEOTIDE SEQUENCE [LARGE SCALE GENOMIC DNA]</scope>
    <source>
        <strain evidence="2">DSM 2030</strain>
    </source>
</reference>
<protein>
    <recommendedName>
        <fullName evidence="3">DUF4391 domain-containing protein</fullName>
    </recommendedName>
</protein>
<sequence length="241" mass="27965">MLGVPERYKIDKNFDIKTFLTGELTKQEKQKFKEDVKGITLTHQIIGEEIPSLINNDYNYQAILYFDIKANDLKYSNFIGGILQKTVKPPAVLRFIDNKGNYLYCFALKRLSKIDSQEIVIDDIIFTQRSSLFFPDENATLLDRYLAFTKILNTANKLTFYTEIITKAYLITYKHLWTGALRALDTNIFYDIEKMNKIRTLLKKIINLQNHLSKSITLAEKASLNSKIKSSFLRLNEIIAI</sequence>
<dbReference type="EMBL" id="CP009170">
    <property type="protein sequence ID" value="AIS52623.1"/>
    <property type="molecule type" value="Genomic_DNA"/>
</dbReference>
<keyword evidence="2" id="KW-1185">Reference proteome</keyword>